<reference evidence="3" key="2">
    <citation type="submission" date="2023-05" db="EMBL/GenBank/DDBJ databases">
        <authorList>
            <consortium name="Lawrence Berkeley National Laboratory"/>
            <person name="Steindorff A."/>
            <person name="Hensen N."/>
            <person name="Bonometti L."/>
            <person name="Westerberg I."/>
            <person name="Brannstrom I.O."/>
            <person name="Guillou S."/>
            <person name="Cros-Aarteil S."/>
            <person name="Calhoun S."/>
            <person name="Haridas S."/>
            <person name="Kuo A."/>
            <person name="Mondo S."/>
            <person name="Pangilinan J."/>
            <person name="Riley R."/>
            <person name="Labutti K."/>
            <person name="Andreopoulos B."/>
            <person name="Lipzen A."/>
            <person name="Chen C."/>
            <person name="Yanf M."/>
            <person name="Daum C."/>
            <person name="Ng V."/>
            <person name="Clum A."/>
            <person name="Ohm R."/>
            <person name="Martin F."/>
            <person name="Silar P."/>
            <person name="Natvig D."/>
            <person name="Lalanne C."/>
            <person name="Gautier V."/>
            <person name="Ament-Velasquez S.L."/>
            <person name="Kruys A."/>
            <person name="Hutchinson M.I."/>
            <person name="Powell A.J."/>
            <person name="Barry K."/>
            <person name="Miller A.N."/>
            <person name="Grigoriev I.V."/>
            <person name="Debuchy R."/>
            <person name="Gladieux P."/>
            <person name="Thoren M.H."/>
            <person name="Johannesson H."/>
        </authorList>
    </citation>
    <scope>NUCLEOTIDE SEQUENCE</scope>
    <source>
        <strain evidence="3">CBS 731.68</strain>
    </source>
</reference>
<keyword evidence="4" id="KW-1185">Reference proteome</keyword>
<feature type="signal peptide" evidence="2">
    <location>
        <begin position="1"/>
        <end position="18"/>
    </location>
</feature>
<dbReference type="AlphaFoldDB" id="A0AAN6Z4R8"/>
<dbReference type="Proteomes" id="UP001302602">
    <property type="component" value="Unassembled WGS sequence"/>
</dbReference>
<dbReference type="RefSeq" id="XP_062648758.1">
    <property type="nucleotide sequence ID" value="XM_062786916.1"/>
</dbReference>
<evidence type="ECO:0000256" key="2">
    <source>
        <dbReference type="SAM" id="SignalP"/>
    </source>
</evidence>
<protein>
    <recommendedName>
        <fullName evidence="5">Secreted protein</fullName>
    </recommendedName>
</protein>
<evidence type="ECO:0000313" key="3">
    <source>
        <dbReference type="EMBL" id="KAK4124987.1"/>
    </source>
</evidence>
<gene>
    <name evidence="3" type="ORF">N657DRAFT_345612</name>
</gene>
<evidence type="ECO:0000256" key="1">
    <source>
        <dbReference type="SAM" id="MobiDB-lite"/>
    </source>
</evidence>
<feature type="region of interest" description="Disordered" evidence="1">
    <location>
        <begin position="163"/>
        <end position="182"/>
    </location>
</feature>
<accession>A0AAN6Z4R8</accession>
<keyword evidence="2" id="KW-0732">Signal</keyword>
<dbReference type="EMBL" id="MU853226">
    <property type="protein sequence ID" value="KAK4124987.1"/>
    <property type="molecule type" value="Genomic_DNA"/>
</dbReference>
<feature type="compositionally biased region" description="Polar residues" evidence="1">
    <location>
        <begin position="168"/>
        <end position="182"/>
    </location>
</feature>
<evidence type="ECO:0008006" key="5">
    <source>
        <dbReference type="Google" id="ProtNLM"/>
    </source>
</evidence>
<feature type="chain" id="PRO_5042872374" description="Secreted protein" evidence="2">
    <location>
        <begin position="19"/>
        <end position="182"/>
    </location>
</feature>
<organism evidence="3 4">
    <name type="scientific">Parathielavia appendiculata</name>
    <dbReference type="NCBI Taxonomy" id="2587402"/>
    <lineage>
        <taxon>Eukaryota</taxon>
        <taxon>Fungi</taxon>
        <taxon>Dikarya</taxon>
        <taxon>Ascomycota</taxon>
        <taxon>Pezizomycotina</taxon>
        <taxon>Sordariomycetes</taxon>
        <taxon>Sordariomycetidae</taxon>
        <taxon>Sordariales</taxon>
        <taxon>Chaetomiaceae</taxon>
        <taxon>Parathielavia</taxon>
    </lineage>
</organism>
<reference evidence="3" key="1">
    <citation type="journal article" date="2023" name="Mol. Phylogenet. Evol.">
        <title>Genome-scale phylogeny and comparative genomics of the fungal order Sordariales.</title>
        <authorList>
            <person name="Hensen N."/>
            <person name="Bonometti L."/>
            <person name="Westerberg I."/>
            <person name="Brannstrom I.O."/>
            <person name="Guillou S."/>
            <person name="Cros-Aarteil S."/>
            <person name="Calhoun S."/>
            <person name="Haridas S."/>
            <person name="Kuo A."/>
            <person name="Mondo S."/>
            <person name="Pangilinan J."/>
            <person name="Riley R."/>
            <person name="LaButti K."/>
            <person name="Andreopoulos B."/>
            <person name="Lipzen A."/>
            <person name="Chen C."/>
            <person name="Yan M."/>
            <person name="Daum C."/>
            <person name="Ng V."/>
            <person name="Clum A."/>
            <person name="Steindorff A."/>
            <person name="Ohm R.A."/>
            <person name="Martin F."/>
            <person name="Silar P."/>
            <person name="Natvig D.O."/>
            <person name="Lalanne C."/>
            <person name="Gautier V."/>
            <person name="Ament-Velasquez S.L."/>
            <person name="Kruys A."/>
            <person name="Hutchinson M.I."/>
            <person name="Powell A.J."/>
            <person name="Barry K."/>
            <person name="Miller A.N."/>
            <person name="Grigoriev I.V."/>
            <person name="Debuchy R."/>
            <person name="Gladieux P."/>
            <person name="Hiltunen Thoren M."/>
            <person name="Johannesson H."/>
        </authorList>
    </citation>
    <scope>NUCLEOTIDE SEQUENCE</scope>
    <source>
        <strain evidence="3">CBS 731.68</strain>
    </source>
</reference>
<name>A0AAN6Z4R8_9PEZI</name>
<sequence length="182" mass="20553">MCETIALLLMVHHTAVSTSEVLACLTIQLRACIRPEAAFGSENTQRTFETKRRLRDHIENGAENGRETATNFPAFQPSRTWSLMMSWQTGVRTPAGSVTDALRDMQSNPNHQRRREMTLSPSGEADEEEAVWANLHKSLFTRLHNLIWYLCSQSCLVRSVPPRRAHSAMTQTGITSSRNKLT</sequence>
<dbReference type="GeneID" id="87823686"/>
<comment type="caution">
    <text evidence="3">The sequence shown here is derived from an EMBL/GenBank/DDBJ whole genome shotgun (WGS) entry which is preliminary data.</text>
</comment>
<evidence type="ECO:0000313" key="4">
    <source>
        <dbReference type="Proteomes" id="UP001302602"/>
    </source>
</evidence>
<proteinExistence type="predicted"/>